<gene>
    <name evidence="1" type="ORF">LOK49_LG14G02245</name>
</gene>
<protein>
    <submittedName>
        <fullName evidence="1">Uncharacterized protein</fullName>
    </submittedName>
</protein>
<dbReference type="EMBL" id="CM045772">
    <property type="protein sequence ID" value="KAI7985258.1"/>
    <property type="molecule type" value="Genomic_DNA"/>
</dbReference>
<comment type="caution">
    <text evidence="1">The sequence shown here is derived from an EMBL/GenBank/DDBJ whole genome shotgun (WGS) entry which is preliminary data.</text>
</comment>
<sequence length="121" mass="13477">MFLDLKGGCGSKGLAHEKSSTAFAYLVEVEYENLWRGGDADPFSEIDRLCSLRPAAFWRRKYEESNCAPKVASQETANGRCQDEKRVDGLCNLKWLSFSGDVNEKDVFKRQPKGLPPEGAG</sequence>
<reference evidence="1 2" key="1">
    <citation type="journal article" date="2022" name="Plant J.">
        <title>Chromosome-level genome of Camellia lanceoleosa provides a valuable resource for understanding genome evolution and self-incompatibility.</title>
        <authorList>
            <person name="Gong W."/>
            <person name="Xiao S."/>
            <person name="Wang L."/>
            <person name="Liao Z."/>
            <person name="Chang Y."/>
            <person name="Mo W."/>
            <person name="Hu G."/>
            <person name="Li W."/>
            <person name="Zhao G."/>
            <person name="Zhu H."/>
            <person name="Hu X."/>
            <person name="Ji K."/>
            <person name="Xiang X."/>
            <person name="Song Q."/>
            <person name="Yuan D."/>
            <person name="Jin S."/>
            <person name="Zhang L."/>
        </authorList>
    </citation>
    <scope>NUCLEOTIDE SEQUENCE [LARGE SCALE GENOMIC DNA]</scope>
    <source>
        <strain evidence="1">SQ_2022a</strain>
    </source>
</reference>
<evidence type="ECO:0000313" key="1">
    <source>
        <dbReference type="EMBL" id="KAI7985258.1"/>
    </source>
</evidence>
<evidence type="ECO:0000313" key="2">
    <source>
        <dbReference type="Proteomes" id="UP001060215"/>
    </source>
</evidence>
<dbReference type="Proteomes" id="UP001060215">
    <property type="component" value="Chromosome 15"/>
</dbReference>
<name>A0ACC0F921_9ERIC</name>
<organism evidence="1 2">
    <name type="scientific">Camellia lanceoleosa</name>
    <dbReference type="NCBI Taxonomy" id="1840588"/>
    <lineage>
        <taxon>Eukaryota</taxon>
        <taxon>Viridiplantae</taxon>
        <taxon>Streptophyta</taxon>
        <taxon>Embryophyta</taxon>
        <taxon>Tracheophyta</taxon>
        <taxon>Spermatophyta</taxon>
        <taxon>Magnoliopsida</taxon>
        <taxon>eudicotyledons</taxon>
        <taxon>Gunneridae</taxon>
        <taxon>Pentapetalae</taxon>
        <taxon>asterids</taxon>
        <taxon>Ericales</taxon>
        <taxon>Theaceae</taxon>
        <taxon>Camellia</taxon>
    </lineage>
</organism>
<proteinExistence type="predicted"/>
<accession>A0ACC0F921</accession>
<keyword evidence="2" id="KW-1185">Reference proteome</keyword>